<dbReference type="SUPFAM" id="SSF46785">
    <property type="entry name" value="Winged helix' DNA-binding domain"/>
    <property type="match status" value="1"/>
</dbReference>
<protein>
    <recommendedName>
        <fullName evidence="8">Cryptic prophage protein</fullName>
    </recommendedName>
</protein>
<name>A0A4R0SI69_BIFLL</name>
<dbReference type="AlphaFoldDB" id="A0A4R0SI69"/>
<dbReference type="EMBL" id="SHRX01000032">
    <property type="protein sequence ID" value="TCE96014.1"/>
    <property type="molecule type" value="Genomic_DNA"/>
</dbReference>
<evidence type="ECO:0000313" key="6">
    <source>
        <dbReference type="Proteomes" id="UP000292692"/>
    </source>
</evidence>
<evidence type="ECO:0000313" key="2">
    <source>
        <dbReference type="EMBL" id="TCD82072.1"/>
    </source>
</evidence>
<dbReference type="InterPro" id="IPR036390">
    <property type="entry name" value="WH_DNA-bd_sf"/>
</dbReference>
<dbReference type="RefSeq" id="WP_023658627.1">
    <property type="nucleotide sequence ID" value="NZ_AP022379.1"/>
</dbReference>
<evidence type="ECO:0008006" key="8">
    <source>
        <dbReference type="Google" id="ProtNLM"/>
    </source>
</evidence>
<feature type="compositionally biased region" description="Polar residues" evidence="1">
    <location>
        <begin position="113"/>
        <end position="141"/>
    </location>
</feature>
<dbReference type="Pfam" id="PF13730">
    <property type="entry name" value="HTH_36"/>
    <property type="match status" value="1"/>
</dbReference>
<gene>
    <name evidence="2" type="ORF">MCC10008_1979</name>
    <name evidence="3" type="ORF">MCC10076_1907</name>
    <name evidence="4" type="ORF">MCC10102_1873</name>
</gene>
<evidence type="ECO:0000313" key="5">
    <source>
        <dbReference type="Proteomes" id="UP000292241"/>
    </source>
</evidence>
<evidence type="ECO:0000313" key="3">
    <source>
        <dbReference type="EMBL" id="TCE96014.1"/>
    </source>
</evidence>
<sequence length="331" mass="37386">MSSLLYGRAKRIKVGDRSAKLFLLILCDYADENNRAWPSIDRLMAEGEASASTVQRALRYLEDHGLITRDEDYGTRYRADRSPYVYHITLDGHNHVEYKNRKNKQTTKKRGSTSDTPSDSRGSTHDTPQPNHGVSPMTTRGVTHDHHGVSPMTPRGVTHDTQSLKEPSLEPPRESTRAQKTKTTIEQTFDSRKQALALYQPTPDLTALAAGYGLDPDWELEKFKDTCRANGKIPYDLDAAWRNWVKRGRELNIGTPTETTTTPTDQATELERRARKLLDTSTPLKNRQPDDGERLRWLPHVTRLLAQGTDAARIVELLCQAIDRGELDEAA</sequence>
<dbReference type="Proteomes" id="UP000292241">
    <property type="component" value="Unassembled WGS sequence"/>
</dbReference>
<feature type="region of interest" description="Disordered" evidence="1">
    <location>
        <begin position="96"/>
        <end position="184"/>
    </location>
</feature>
<dbReference type="EMBL" id="SHPR01000051">
    <property type="protein sequence ID" value="TCD82072.1"/>
    <property type="molecule type" value="Genomic_DNA"/>
</dbReference>
<dbReference type="Gene3D" id="1.10.10.10">
    <property type="entry name" value="Winged helix-like DNA-binding domain superfamily/Winged helix DNA-binding domain"/>
    <property type="match status" value="1"/>
</dbReference>
<comment type="caution">
    <text evidence="2">The sequence shown here is derived from an EMBL/GenBank/DDBJ whole genome shotgun (WGS) entry which is preliminary data.</text>
</comment>
<feature type="compositionally biased region" description="Basic and acidic residues" evidence="1">
    <location>
        <begin position="167"/>
        <end position="177"/>
    </location>
</feature>
<reference evidence="5 6" key="1">
    <citation type="journal article" date="2018" name="Sci. Rep.">
        <title>Genomic diversity and distribution of Bifidobacterium longum subsp. longum across the human lifespan.</title>
        <authorList>
            <person name="Odamaki T."/>
            <person name="Bottacini F."/>
            <person name="Kato K."/>
            <person name="Mitsuyama E."/>
            <person name="Yoshida K."/>
            <person name="Horigome A."/>
            <person name="Xiao J.Z."/>
            <person name="van Sinderen D."/>
        </authorList>
    </citation>
    <scope>NUCLEOTIDE SEQUENCE [LARGE SCALE GENOMIC DNA]</scope>
    <source>
        <strain evidence="2 5">MCC10008</strain>
        <strain evidence="3 7">MCC10076</strain>
        <strain evidence="4 6">MCC10102</strain>
    </source>
</reference>
<proteinExistence type="predicted"/>
<evidence type="ECO:0000313" key="4">
    <source>
        <dbReference type="EMBL" id="TCF43389.1"/>
    </source>
</evidence>
<dbReference type="Proteomes" id="UP000292751">
    <property type="component" value="Unassembled WGS sequence"/>
</dbReference>
<dbReference type="EMBL" id="SHSV01000032">
    <property type="protein sequence ID" value="TCF43389.1"/>
    <property type="molecule type" value="Genomic_DNA"/>
</dbReference>
<evidence type="ECO:0000256" key="1">
    <source>
        <dbReference type="SAM" id="MobiDB-lite"/>
    </source>
</evidence>
<organism evidence="2 5">
    <name type="scientific">Bifidobacterium longum subsp. longum</name>
    <dbReference type="NCBI Taxonomy" id="1679"/>
    <lineage>
        <taxon>Bacteria</taxon>
        <taxon>Bacillati</taxon>
        <taxon>Actinomycetota</taxon>
        <taxon>Actinomycetes</taxon>
        <taxon>Bifidobacteriales</taxon>
        <taxon>Bifidobacteriaceae</taxon>
        <taxon>Bifidobacterium</taxon>
    </lineage>
</organism>
<dbReference type="InterPro" id="IPR036388">
    <property type="entry name" value="WH-like_DNA-bd_sf"/>
</dbReference>
<accession>A0A4R0SI69</accession>
<dbReference type="Proteomes" id="UP000292692">
    <property type="component" value="Unassembled WGS sequence"/>
</dbReference>
<reference evidence="2" key="2">
    <citation type="submission" date="2019-02" db="EMBL/GenBank/DDBJ databases">
        <authorList>
            <person name="Odamaki T."/>
        </authorList>
    </citation>
    <scope>NUCLEOTIDE SEQUENCE</scope>
    <source>
        <strain evidence="2">MCC10008</strain>
        <strain evidence="3">MCC10076</strain>
        <strain evidence="4">MCC10102</strain>
    </source>
</reference>
<evidence type="ECO:0000313" key="7">
    <source>
        <dbReference type="Proteomes" id="UP000292751"/>
    </source>
</evidence>
<feature type="compositionally biased region" description="Basic residues" evidence="1">
    <location>
        <begin position="101"/>
        <end position="111"/>
    </location>
</feature>